<accession>A0A9P6AF69</accession>
<organism evidence="1 2">
    <name type="scientific">Hydnum rufescens UP504</name>
    <dbReference type="NCBI Taxonomy" id="1448309"/>
    <lineage>
        <taxon>Eukaryota</taxon>
        <taxon>Fungi</taxon>
        <taxon>Dikarya</taxon>
        <taxon>Basidiomycota</taxon>
        <taxon>Agaricomycotina</taxon>
        <taxon>Agaricomycetes</taxon>
        <taxon>Cantharellales</taxon>
        <taxon>Hydnaceae</taxon>
        <taxon>Hydnum</taxon>
    </lineage>
</organism>
<gene>
    <name evidence="1" type="ORF">BS47DRAFT_1401066</name>
</gene>
<name>A0A9P6AF69_9AGAM</name>
<reference evidence="1" key="1">
    <citation type="journal article" date="2020" name="Nat. Commun.">
        <title>Large-scale genome sequencing of mycorrhizal fungi provides insights into the early evolution of symbiotic traits.</title>
        <authorList>
            <person name="Miyauchi S."/>
            <person name="Kiss E."/>
            <person name="Kuo A."/>
            <person name="Drula E."/>
            <person name="Kohler A."/>
            <person name="Sanchez-Garcia M."/>
            <person name="Morin E."/>
            <person name="Andreopoulos B."/>
            <person name="Barry K.W."/>
            <person name="Bonito G."/>
            <person name="Buee M."/>
            <person name="Carver A."/>
            <person name="Chen C."/>
            <person name="Cichocki N."/>
            <person name="Clum A."/>
            <person name="Culley D."/>
            <person name="Crous P.W."/>
            <person name="Fauchery L."/>
            <person name="Girlanda M."/>
            <person name="Hayes R.D."/>
            <person name="Keri Z."/>
            <person name="LaButti K."/>
            <person name="Lipzen A."/>
            <person name="Lombard V."/>
            <person name="Magnuson J."/>
            <person name="Maillard F."/>
            <person name="Murat C."/>
            <person name="Nolan M."/>
            <person name="Ohm R.A."/>
            <person name="Pangilinan J."/>
            <person name="Pereira M.F."/>
            <person name="Perotto S."/>
            <person name="Peter M."/>
            <person name="Pfister S."/>
            <person name="Riley R."/>
            <person name="Sitrit Y."/>
            <person name="Stielow J.B."/>
            <person name="Szollosi G."/>
            <person name="Zifcakova L."/>
            <person name="Stursova M."/>
            <person name="Spatafora J.W."/>
            <person name="Tedersoo L."/>
            <person name="Vaario L.M."/>
            <person name="Yamada A."/>
            <person name="Yan M."/>
            <person name="Wang P."/>
            <person name="Xu J."/>
            <person name="Bruns T."/>
            <person name="Baldrian P."/>
            <person name="Vilgalys R."/>
            <person name="Dunand C."/>
            <person name="Henrissat B."/>
            <person name="Grigoriev I.V."/>
            <person name="Hibbett D."/>
            <person name="Nagy L.G."/>
            <person name="Martin F.M."/>
        </authorList>
    </citation>
    <scope>NUCLEOTIDE SEQUENCE</scope>
    <source>
        <strain evidence="1">UP504</strain>
    </source>
</reference>
<evidence type="ECO:0000313" key="1">
    <source>
        <dbReference type="EMBL" id="KAF9504762.1"/>
    </source>
</evidence>
<dbReference type="AlphaFoldDB" id="A0A9P6AF69"/>
<proteinExistence type="predicted"/>
<dbReference type="EMBL" id="MU129197">
    <property type="protein sequence ID" value="KAF9504762.1"/>
    <property type="molecule type" value="Genomic_DNA"/>
</dbReference>
<evidence type="ECO:0000313" key="2">
    <source>
        <dbReference type="Proteomes" id="UP000886523"/>
    </source>
</evidence>
<comment type="caution">
    <text evidence="1">The sequence shown here is derived from an EMBL/GenBank/DDBJ whole genome shotgun (WGS) entry which is preliminary data.</text>
</comment>
<keyword evidence="2" id="KW-1185">Reference proteome</keyword>
<sequence length="187" mass="21088">MNAIASAESALRWISKVPGGDKVQASSHDVKTLKWLEYHVRYLAELLEPFAMMHRSEISPLLQYESGDCVVELKPIAASNEDPRRKSLSTKPREEHVSNARDIRVVTQNFKSALDQFRVRLFPPFNDVLRMPFCHQDQWHLLTVCSLNNQANVLPLYPVSPIEAALLPLGVISDSSCALSSFIQAQF</sequence>
<dbReference type="Proteomes" id="UP000886523">
    <property type="component" value="Unassembled WGS sequence"/>
</dbReference>
<protein>
    <submittedName>
        <fullName evidence="1">Uncharacterized protein</fullName>
    </submittedName>
</protein>